<keyword evidence="1" id="KW-0812">Transmembrane</keyword>
<evidence type="ECO:0000256" key="1">
    <source>
        <dbReference type="SAM" id="Phobius"/>
    </source>
</evidence>
<sequence length="71" mass="7450">MGKMVGLVTMWVMSPPVVAAVLEPLAKMLRTLTPAMVALEMSILNLLPLVVLPLDGLLVVEVAVVIGEQAG</sequence>
<name>X0S9X7_9ZZZZ</name>
<organism evidence="2">
    <name type="scientific">marine sediment metagenome</name>
    <dbReference type="NCBI Taxonomy" id="412755"/>
    <lineage>
        <taxon>unclassified sequences</taxon>
        <taxon>metagenomes</taxon>
        <taxon>ecological metagenomes</taxon>
    </lineage>
</organism>
<evidence type="ECO:0000313" key="2">
    <source>
        <dbReference type="EMBL" id="GAF71951.1"/>
    </source>
</evidence>
<keyword evidence="1" id="KW-0472">Membrane</keyword>
<reference evidence="2" key="1">
    <citation type="journal article" date="2014" name="Front. Microbiol.">
        <title>High frequency of phylogenetically diverse reductive dehalogenase-homologous genes in deep subseafloor sedimentary metagenomes.</title>
        <authorList>
            <person name="Kawai M."/>
            <person name="Futagami T."/>
            <person name="Toyoda A."/>
            <person name="Takaki Y."/>
            <person name="Nishi S."/>
            <person name="Hori S."/>
            <person name="Arai W."/>
            <person name="Tsubouchi T."/>
            <person name="Morono Y."/>
            <person name="Uchiyama I."/>
            <person name="Ito T."/>
            <person name="Fujiyama A."/>
            <person name="Inagaki F."/>
            <person name="Takami H."/>
        </authorList>
    </citation>
    <scope>NUCLEOTIDE SEQUENCE</scope>
    <source>
        <strain evidence="2">Expedition CK06-06</strain>
    </source>
</reference>
<dbReference type="AlphaFoldDB" id="X0S9X7"/>
<dbReference type="EMBL" id="BARS01009247">
    <property type="protein sequence ID" value="GAF71951.1"/>
    <property type="molecule type" value="Genomic_DNA"/>
</dbReference>
<gene>
    <name evidence="2" type="ORF">S01H1_17429</name>
</gene>
<proteinExistence type="predicted"/>
<accession>X0S9X7</accession>
<protein>
    <submittedName>
        <fullName evidence="2">Uncharacterized protein</fullName>
    </submittedName>
</protein>
<feature type="transmembrane region" description="Helical" evidence="1">
    <location>
        <begin position="43"/>
        <end position="66"/>
    </location>
</feature>
<comment type="caution">
    <text evidence="2">The sequence shown here is derived from an EMBL/GenBank/DDBJ whole genome shotgun (WGS) entry which is preliminary data.</text>
</comment>
<keyword evidence="1" id="KW-1133">Transmembrane helix</keyword>